<comment type="caution">
    <text evidence="2">The sequence shown here is derived from an EMBL/GenBank/DDBJ whole genome shotgun (WGS) entry which is preliminary data.</text>
</comment>
<dbReference type="Pfam" id="PF01883">
    <property type="entry name" value="FeS_assembly_P"/>
    <property type="match status" value="1"/>
</dbReference>
<dbReference type="Gene3D" id="3.30.300.130">
    <property type="entry name" value="Fe-S cluster assembly (FSCA)"/>
    <property type="match status" value="1"/>
</dbReference>
<protein>
    <submittedName>
        <fullName evidence="2">ATPase involved in chromosome partitioning</fullName>
    </submittedName>
</protein>
<evidence type="ECO:0000313" key="2">
    <source>
        <dbReference type="EMBL" id="EFK95890.1"/>
    </source>
</evidence>
<feature type="domain" description="MIP18 family-like" evidence="1">
    <location>
        <begin position="8"/>
        <end position="72"/>
    </location>
</feature>
<reference evidence="2" key="2">
    <citation type="journal article" date="2011" name="Microb. Ecol.">
        <title>Taxonomic and Functional Metagenomic Profiling of the Microbial Community in the Anoxic Sediment of a Sub-saline Shallow Lake (Laguna de Carrizo, Central Spain).</title>
        <authorList>
            <person name="Ferrer M."/>
            <person name="Guazzaroni M.E."/>
            <person name="Richter M."/>
            <person name="Garcia-Salamanca A."/>
            <person name="Yarza P."/>
            <person name="Suarez-Suarez A."/>
            <person name="Solano J."/>
            <person name="Alcaide M."/>
            <person name="van Dillewijn P."/>
            <person name="Molina-Henares M.A."/>
            <person name="Lopez-Cortes N."/>
            <person name="Al-Ramahi Y."/>
            <person name="Guerrero C."/>
            <person name="Acosta A."/>
            <person name="de Eugenio L.I."/>
            <person name="Martinez V."/>
            <person name="Marques S."/>
            <person name="Rojo F."/>
            <person name="Santero E."/>
            <person name="Genilloud O."/>
            <person name="Perez-Perez J."/>
            <person name="Rossello-Mora R."/>
            <person name="Ramos J.L."/>
        </authorList>
    </citation>
    <scope>NUCLEOTIDE SEQUENCE</scope>
</reference>
<reference evidence="2" key="1">
    <citation type="submission" date="2010-07" db="EMBL/GenBank/DDBJ databases">
        <authorList>
            <consortium name="CONSOLIDER consortium CSD2007-00005"/>
            <person name="Guazzaroni M.-E."/>
            <person name="Richter M."/>
            <person name="Garcia-Salamanca A."/>
            <person name="Yarza P."/>
            <person name="Ferrer M."/>
        </authorList>
    </citation>
    <scope>NUCLEOTIDE SEQUENCE</scope>
</reference>
<gene>
    <name evidence="2" type="ORF">LDC_2096</name>
</gene>
<dbReference type="EMBL" id="ADZX01000628">
    <property type="protein sequence ID" value="EFK95890.1"/>
    <property type="molecule type" value="Genomic_DNA"/>
</dbReference>
<dbReference type="InterPro" id="IPR002744">
    <property type="entry name" value="MIP18-like"/>
</dbReference>
<proteinExistence type="predicted"/>
<evidence type="ECO:0000259" key="1">
    <source>
        <dbReference type="Pfam" id="PF01883"/>
    </source>
</evidence>
<accession>D9PKM7</accession>
<dbReference type="AlphaFoldDB" id="D9PKM7"/>
<dbReference type="InterPro" id="IPR034904">
    <property type="entry name" value="FSCA_dom_sf"/>
</dbReference>
<name>D9PKM7_9ZZZZ</name>
<organism evidence="2">
    <name type="scientific">sediment metagenome</name>
    <dbReference type="NCBI Taxonomy" id="749907"/>
    <lineage>
        <taxon>unclassified sequences</taxon>
        <taxon>metagenomes</taxon>
        <taxon>ecological metagenomes</taxon>
    </lineage>
</organism>
<dbReference type="SUPFAM" id="SSF117916">
    <property type="entry name" value="Fe-S cluster assembly (FSCA) domain-like"/>
    <property type="match status" value="1"/>
</dbReference>
<sequence>MVNNISEEDFRKAVAQVKHPAIDCTLVDLGIVKDITVKGDKVAVTIAFPVPNIPIRDMIINNIKEPIIKLGAECQIKETIMTSKEREAFLDKEQKNWKGI</sequence>